<accession>A0A6A6KI91</accession>
<reference evidence="1 2" key="1">
    <citation type="journal article" date="2020" name="Mol. Plant">
        <title>The Chromosome-Based Rubber Tree Genome Provides New Insights into Spurge Genome Evolution and Rubber Biosynthesis.</title>
        <authorList>
            <person name="Liu J."/>
            <person name="Shi C."/>
            <person name="Shi C.C."/>
            <person name="Li W."/>
            <person name="Zhang Q.J."/>
            <person name="Zhang Y."/>
            <person name="Li K."/>
            <person name="Lu H.F."/>
            <person name="Shi C."/>
            <person name="Zhu S.T."/>
            <person name="Xiao Z.Y."/>
            <person name="Nan H."/>
            <person name="Yue Y."/>
            <person name="Zhu X.G."/>
            <person name="Wu Y."/>
            <person name="Hong X.N."/>
            <person name="Fan G.Y."/>
            <person name="Tong Y."/>
            <person name="Zhang D."/>
            <person name="Mao C.L."/>
            <person name="Liu Y.L."/>
            <person name="Hao S.J."/>
            <person name="Liu W.Q."/>
            <person name="Lv M.Q."/>
            <person name="Zhang H.B."/>
            <person name="Liu Y."/>
            <person name="Hu-Tang G.R."/>
            <person name="Wang J.P."/>
            <person name="Wang J.H."/>
            <person name="Sun Y.H."/>
            <person name="Ni S.B."/>
            <person name="Chen W.B."/>
            <person name="Zhang X.C."/>
            <person name="Jiao Y.N."/>
            <person name="Eichler E.E."/>
            <person name="Li G.H."/>
            <person name="Liu X."/>
            <person name="Gao L.Z."/>
        </authorList>
    </citation>
    <scope>NUCLEOTIDE SEQUENCE [LARGE SCALE GENOMIC DNA]</scope>
    <source>
        <strain evidence="2">cv. GT1</strain>
        <tissue evidence="1">Leaf</tissue>
    </source>
</reference>
<dbReference type="Proteomes" id="UP000467840">
    <property type="component" value="Chromosome 8"/>
</dbReference>
<sequence length="155" mass="17916">MATGHEILLKLHDLIRSGKAQVYLDKLTNGKKDKLIIFILPRKYFRPIGEHERKLASWLGYCARSCSPPKKPWNAIEARYRTLLWSMIQDYFDVSHESPKKWKKLEEMQKALCSTNANNRASQKIIALTGPTPFAQVEYDMMDEEIGEVPYASEV</sequence>
<dbReference type="EMBL" id="JAAGAX010000016">
    <property type="protein sequence ID" value="KAF2287866.1"/>
    <property type="molecule type" value="Genomic_DNA"/>
</dbReference>
<comment type="caution">
    <text evidence="1">The sequence shown here is derived from an EMBL/GenBank/DDBJ whole genome shotgun (WGS) entry which is preliminary data.</text>
</comment>
<name>A0A6A6KI91_HEVBR</name>
<evidence type="ECO:0000313" key="2">
    <source>
        <dbReference type="Proteomes" id="UP000467840"/>
    </source>
</evidence>
<dbReference type="AlphaFoldDB" id="A0A6A6KI91"/>
<organism evidence="1 2">
    <name type="scientific">Hevea brasiliensis</name>
    <name type="common">Para rubber tree</name>
    <name type="synonym">Siphonia brasiliensis</name>
    <dbReference type="NCBI Taxonomy" id="3981"/>
    <lineage>
        <taxon>Eukaryota</taxon>
        <taxon>Viridiplantae</taxon>
        <taxon>Streptophyta</taxon>
        <taxon>Embryophyta</taxon>
        <taxon>Tracheophyta</taxon>
        <taxon>Spermatophyta</taxon>
        <taxon>Magnoliopsida</taxon>
        <taxon>eudicotyledons</taxon>
        <taxon>Gunneridae</taxon>
        <taxon>Pentapetalae</taxon>
        <taxon>rosids</taxon>
        <taxon>fabids</taxon>
        <taxon>Malpighiales</taxon>
        <taxon>Euphorbiaceae</taxon>
        <taxon>Crotonoideae</taxon>
        <taxon>Micrandreae</taxon>
        <taxon>Hevea</taxon>
    </lineage>
</organism>
<protein>
    <submittedName>
        <fullName evidence="1">Uncharacterized protein</fullName>
    </submittedName>
</protein>
<keyword evidence="2" id="KW-1185">Reference proteome</keyword>
<evidence type="ECO:0000313" key="1">
    <source>
        <dbReference type="EMBL" id="KAF2287866.1"/>
    </source>
</evidence>
<gene>
    <name evidence="1" type="ORF">GH714_003028</name>
</gene>
<proteinExistence type="predicted"/>